<dbReference type="GO" id="GO:0008270">
    <property type="term" value="F:zinc ion binding"/>
    <property type="evidence" value="ECO:0007669"/>
    <property type="project" value="UniProtKB-KW"/>
</dbReference>
<sequence length="237" mass="26470">MKLRLEFENIRANIVNRGITNFDSVLGELLREETRLRTQANLDAKTNNVDTIFFASRSRPPMKKMTGENGIVQCRFCGEMGHIQSHCKKRNVCNYCKKKGHVILKCHLLQRNKHNQATLLTSNGPTDHEVPNTTSINLTQDAIQQVIQSTLQSASLGAISSAFSAAGLSVNYSPSGCVIQDLQTRKVIEKGHKQGQLFPLNLDIPSTPHCAKSILFHPVVVVELMVTVLVRLEWIQK</sequence>
<evidence type="ECO:0000313" key="3">
    <source>
        <dbReference type="EMBL" id="KAF2292446.1"/>
    </source>
</evidence>
<protein>
    <recommendedName>
        <fullName evidence="2">CCHC-type domain-containing protein</fullName>
    </recommendedName>
</protein>
<dbReference type="SMART" id="SM00343">
    <property type="entry name" value="ZnF_C2HC"/>
    <property type="match status" value="2"/>
</dbReference>
<comment type="caution">
    <text evidence="3">The sequence shown here is derived from an EMBL/GenBank/DDBJ whole genome shotgun (WGS) entry which is preliminary data.</text>
</comment>
<proteinExistence type="predicted"/>
<name>A0A6A6KWR0_HEVBR</name>
<evidence type="ECO:0000259" key="2">
    <source>
        <dbReference type="PROSITE" id="PS50158"/>
    </source>
</evidence>
<keyword evidence="1" id="KW-0863">Zinc-finger</keyword>
<dbReference type="SUPFAM" id="SSF57756">
    <property type="entry name" value="Retrovirus zinc finger-like domains"/>
    <property type="match status" value="1"/>
</dbReference>
<dbReference type="PROSITE" id="PS50158">
    <property type="entry name" value="ZF_CCHC"/>
    <property type="match status" value="1"/>
</dbReference>
<feature type="domain" description="CCHC-type" evidence="2">
    <location>
        <begin position="74"/>
        <end position="89"/>
    </location>
</feature>
<keyword evidence="1" id="KW-0479">Metal-binding</keyword>
<dbReference type="Proteomes" id="UP000467840">
    <property type="component" value="Chromosome 13"/>
</dbReference>
<dbReference type="InterPro" id="IPR036875">
    <property type="entry name" value="Znf_CCHC_sf"/>
</dbReference>
<evidence type="ECO:0000313" key="4">
    <source>
        <dbReference type="Proteomes" id="UP000467840"/>
    </source>
</evidence>
<reference evidence="3 4" key="1">
    <citation type="journal article" date="2020" name="Mol. Plant">
        <title>The Chromosome-Based Rubber Tree Genome Provides New Insights into Spurge Genome Evolution and Rubber Biosynthesis.</title>
        <authorList>
            <person name="Liu J."/>
            <person name="Shi C."/>
            <person name="Shi C.C."/>
            <person name="Li W."/>
            <person name="Zhang Q.J."/>
            <person name="Zhang Y."/>
            <person name="Li K."/>
            <person name="Lu H.F."/>
            <person name="Shi C."/>
            <person name="Zhu S.T."/>
            <person name="Xiao Z.Y."/>
            <person name="Nan H."/>
            <person name="Yue Y."/>
            <person name="Zhu X.G."/>
            <person name="Wu Y."/>
            <person name="Hong X.N."/>
            <person name="Fan G.Y."/>
            <person name="Tong Y."/>
            <person name="Zhang D."/>
            <person name="Mao C.L."/>
            <person name="Liu Y.L."/>
            <person name="Hao S.J."/>
            <person name="Liu W.Q."/>
            <person name="Lv M.Q."/>
            <person name="Zhang H.B."/>
            <person name="Liu Y."/>
            <person name="Hu-Tang G.R."/>
            <person name="Wang J.P."/>
            <person name="Wang J.H."/>
            <person name="Sun Y.H."/>
            <person name="Ni S.B."/>
            <person name="Chen W.B."/>
            <person name="Zhang X.C."/>
            <person name="Jiao Y.N."/>
            <person name="Eichler E.E."/>
            <person name="Li G.H."/>
            <person name="Liu X."/>
            <person name="Gao L.Z."/>
        </authorList>
    </citation>
    <scope>NUCLEOTIDE SEQUENCE [LARGE SCALE GENOMIC DNA]</scope>
    <source>
        <strain evidence="4">cv. GT1</strain>
        <tissue evidence="3">Leaf</tissue>
    </source>
</reference>
<accession>A0A6A6KWR0</accession>
<dbReference type="Gene3D" id="4.10.60.10">
    <property type="entry name" value="Zinc finger, CCHC-type"/>
    <property type="match status" value="1"/>
</dbReference>
<dbReference type="InterPro" id="IPR001878">
    <property type="entry name" value="Znf_CCHC"/>
</dbReference>
<dbReference type="EMBL" id="JAAGAX010000014">
    <property type="protein sequence ID" value="KAF2292446.1"/>
    <property type="molecule type" value="Genomic_DNA"/>
</dbReference>
<evidence type="ECO:0000256" key="1">
    <source>
        <dbReference type="PROSITE-ProRule" id="PRU00047"/>
    </source>
</evidence>
<keyword evidence="4" id="KW-1185">Reference proteome</keyword>
<organism evidence="3 4">
    <name type="scientific">Hevea brasiliensis</name>
    <name type="common">Para rubber tree</name>
    <name type="synonym">Siphonia brasiliensis</name>
    <dbReference type="NCBI Taxonomy" id="3981"/>
    <lineage>
        <taxon>Eukaryota</taxon>
        <taxon>Viridiplantae</taxon>
        <taxon>Streptophyta</taxon>
        <taxon>Embryophyta</taxon>
        <taxon>Tracheophyta</taxon>
        <taxon>Spermatophyta</taxon>
        <taxon>Magnoliopsida</taxon>
        <taxon>eudicotyledons</taxon>
        <taxon>Gunneridae</taxon>
        <taxon>Pentapetalae</taxon>
        <taxon>rosids</taxon>
        <taxon>fabids</taxon>
        <taxon>Malpighiales</taxon>
        <taxon>Euphorbiaceae</taxon>
        <taxon>Crotonoideae</taxon>
        <taxon>Micrandreae</taxon>
        <taxon>Hevea</taxon>
    </lineage>
</organism>
<dbReference type="GO" id="GO:0003676">
    <property type="term" value="F:nucleic acid binding"/>
    <property type="evidence" value="ECO:0007669"/>
    <property type="project" value="InterPro"/>
</dbReference>
<gene>
    <name evidence="3" type="ORF">GH714_022891</name>
</gene>
<keyword evidence="1" id="KW-0862">Zinc</keyword>
<dbReference type="AlphaFoldDB" id="A0A6A6KWR0"/>